<sequence>MIYMIDAWLDCANPRLRIYERNSGKEYLVLEGKTLNNYREQGLLDCSVLCSINQTLIQEITEQLLSG</sequence>
<dbReference type="RefSeq" id="WP_201092233.1">
    <property type="nucleotide sequence ID" value="NZ_CP067393.1"/>
</dbReference>
<gene>
    <name evidence="1" type="ORF">JHT90_14255</name>
</gene>
<accession>A0A974NF79</accession>
<evidence type="ECO:0000313" key="1">
    <source>
        <dbReference type="EMBL" id="QQP85516.1"/>
    </source>
</evidence>
<proteinExistence type="predicted"/>
<protein>
    <submittedName>
        <fullName evidence="1">Uncharacterized protein</fullName>
    </submittedName>
</protein>
<organism evidence="1 2">
    <name type="scientific">Entomomonas asaccharolytica</name>
    <dbReference type="NCBI Taxonomy" id="2785331"/>
    <lineage>
        <taxon>Bacteria</taxon>
        <taxon>Pseudomonadati</taxon>
        <taxon>Pseudomonadota</taxon>
        <taxon>Gammaproteobacteria</taxon>
        <taxon>Pseudomonadales</taxon>
        <taxon>Pseudomonadaceae</taxon>
        <taxon>Entomomonas</taxon>
    </lineage>
</organism>
<dbReference type="AlphaFoldDB" id="A0A974NF79"/>
<dbReference type="EMBL" id="CP067393">
    <property type="protein sequence ID" value="QQP85516.1"/>
    <property type="molecule type" value="Genomic_DNA"/>
</dbReference>
<dbReference type="KEGG" id="eaz:JHT90_14255"/>
<keyword evidence="2" id="KW-1185">Reference proteome</keyword>
<name>A0A974NF79_9GAMM</name>
<reference evidence="1 2" key="1">
    <citation type="submission" date="2021-01" db="EMBL/GenBank/DDBJ databases">
        <title>Entomomonas sp. F2A isolated from a house cricket (Acheta domesticus).</title>
        <authorList>
            <person name="Spergser J."/>
            <person name="Busse H.-J."/>
        </authorList>
    </citation>
    <scope>NUCLEOTIDE SEQUENCE [LARGE SCALE GENOMIC DNA]</scope>
    <source>
        <strain evidence="1 2">F2A</strain>
    </source>
</reference>
<evidence type="ECO:0000313" key="2">
    <source>
        <dbReference type="Proteomes" id="UP000595278"/>
    </source>
</evidence>
<dbReference type="Proteomes" id="UP000595278">
    <property type="component" value="Chromosome"/>
</dbReference>